<reference evidence="1" key="1">
    <citation type="submission" date="2018-02" db="EMBL/GenBank/DDBJ databases">
        <title>Rhizophora mucronata_Transcriptome.</title>
        <authorList>
            <person name="Meera S.P."/>
            <person name="Sreeshan A."/>
            <person name="Augustine A."/>
        </authorList>
    </citation>
    <scope>NUCLEOTIDE SEQUENCE</scope>
    <source>
        <tissue evidence="1">Leaf</tissue>
    </source>
</reference>
<organism evidence="1">
    <name type="scientific">Rhizophora mucronata</name>
    <name type="common">Asiatic mangrove</name>
    <dbReference type="NCBI Taxonomy" id="61149"/>
    <lineage>
        <taxon>Eukaryota</taxon>
        <taxon>Viridiplantae</taxon>
        <taxon>Streptophyta</taxon>
        <taxon>Embryophyta</taxon>
        <taxon>Tracheophyta</taxon>
        <taxon>Spermatophyta</taxon>
        <taxon>Magnoliopsida</taxon>
        <taxon>eudicotyledons</taxon>
        <taxon>Gunneridae</taxon>
        <taxon>Pentapetalae</taxon>
        <taxon>rosids</taxon>
        <taxon>fabids</taxon>
        <taxon>Malpighiales</taxon>
        <taxon>Rhizophoraceae</taxon>
        <taxon>Rhizophora</taxon>
    </lineage>
</organism>
<proteinExistence type="predicted"/>
<dbReference type="AlphaFoldDB" id="A0A2P2PTN5"/>
<dbReference type="EMBL" id="GGEC01077630">
    <property type="protein sequence ID" value="MBX58114.1"/>
    <property type="molecule type" value="Transcribed_RNA"/>
</dbReference>
<protein>
    <submittedName>
        <fullName evidence="1">Uncharacterized protein</fullName>
    </submittedName>
</protein>
<evidence type="ECO:0000313" key="1">
    <source>
        <dbReference type="EMBL" id="MBX58114.1"/>
    </source>
</evidence>
<name>A0A2P2PTN5_RHIMU</name>
<sequence>MIFTANVHLVSLTDAWRSSAYGLEFGVGIGMKNEIGIGMNLNWKTKGHSPLYILFSVDTKSRGSCW</sequence>
<accession>A0A2P2PTN5</accession>